<dbReference type="PANTHER" id="PTHR32182">
    <property type="entry name" value="DNA REPLICATION AND REPAIR PROTEIN RECF"/>
    <property type="match status" value="1"/>
</dbReference>
<evidence type="ECO:0000256" key="1">
    <source>
        <dbReference type="ARBA" id="ARBA00004496"/>
    </source>
</evidence>
<comment type="subcellular location">
    <subcellularLocation>
        <location evidence="1 13 14">Cytoplasm</location>
    </subcellularLocation>
</comment>
<keyword evidence="10 13" id="KW-0234">DNA repair</keyword>
<dbReference type="InterPro" id="IPR001238">
    <property type="entry name" value="DNA-binding_RecF"/>
</dbReference>
<evidence type="ECO:0000256" key="11">
    <source>
        <dbReference type="ARBA" id="ARBA00023236"/>
    </source>
</evidence>
<comment type="caution">
    <text evidence="17">The sequence shown here is derived from an EMBL/GenBank/DDBJ whole genome shotgun (WGS) entry which is preliminary data.</text>
</comment>
<dbReference type="InterPro" id="IPR003395">
    <property type="entry name" value="RecF/RecN/SMC_N"/>
</dbReference>
<evidence type="ECO:0000256" key="6">
    <source>
        <dbReference type="ARBA" id="ARBA00022741"/>
    </source>
</evidence>
<dbReference type="InterPro" id="IPR018078">
    <property type="entry name" value="DNA-binding_RecF_CS"/>
</dbReference>
<evidence type="ECO:0000259" key="16">
    <source>
        <dbReference type="Pfam" id="PF02463"/>
    </source>
</evidence>
<evidence type="ECO:0000256" key="14">
    <source>
        <dbReference type="RuleBase" id="RU000578"/>
    </source>
</evidence>
<dbReference type="GO" id="GO:0009432">
    <property type="term" value="P:SOS response"/>
    <property type="evidence" value="ECO:0007669"/>
    <property type="project" value="UniProtKB-UniRule"/>
</dbReference>
<evidence type="ECO:0000256" key="4">
    <source>
        <dbReference type="ARBA" id="ARBA00022490"/>
    </source>
</evidence>
<feature type="domain" description="RecF/RecN/SMC N-terminal" evidence="16">
    <location>
        <begin position="2"/>
        <end position="373"/>
    </location>
</feature>
<dbReference type="GO" id="GO:0005737">
    <property type="term" value="C:cytoplasm"/>
    <property type="evidence" value="ECO:0007669"/>
    <property type="project" value="UniProtKB-SubCell"/>
</dbReference>
<evidence type="ECO:0000256" key="7">
    <source>
        <dbReference type="ARBA" id="ARBA00022763"/>
    </source>
</evidence>
<dbReference type="SUPFAM" id="SSF52540">
    <property type="entry name" value="P-loop containing nucleoside triphosphate hydrolases"/>
    <property type="match status" value="1"/>
</dbReference>
<comment type="similarity">
    <text evidence="2 13 14">Belongs to the RecF family.</text>
</comment>
<accession>A0A179B4M1</accession>
<comment type="function">
    <text evidence="12 13 14">The RecF protein is involved in DNA metabolism; it is required for DNA replication and normal SOS inducibility. RecF binds preferentially to single-stranded, linear DNA. It also seems to bind ATP.</text>
</comment>
<dbReference type="RefSeq" id="WP_064230896.1">
    <property type="nucleotide sequence ID" value="NZ_LVZK01000001.1"/>
</dbReference>
<organism evidence="17 18">
    <name type="scientific">Peptidiphaga gingivicola</name>
    <dbReference type="NCBI Taxonomy" id="2741497"/>
    <lineage>
        <taxon>Bacteria</taxon>
        <taxon>Bacillati</taxon>
        <taxon>Actinomycetota</taxon>
        <taxon>Actinomycetes</taxon>
        <taxon>Actinomycetales</taxon>
        <taxon>Actinomycetaceae</taxon>
        <taxon>Peptidiphaga</taxon>
    </lineage>
</organism>
<evidence type="ECO:0000256" key="10">
    <source>
        <dbReference type="ARBA" id="ARBA00023204"/>
    </source>
</evidence>
<dbReference type="Pfam" id="PF02463">
    <property type="entry name" value="SMC_N"/>
    <property type="match status" value="1"/>
</dbReference>
<dbReference type="EMBL" id="LVZK01000001">
    <property type="protein sequence ID" value="OAP85984.1"/>
    <property type="molecule type" value="Genomic_DNA"/>
</dbReference>
<dbReference type="Gene3D" id="1.20.1050.90">
    <property type="entry name" value="RecF/RecN/SMC, N-terminal domain"/>
    <property type="match status" value="1"/>
</dbReference>
<dbReference type="PROSITE" id="PS00617">
    <property type="entry name" value="RECF_1"/>
    <property type="match status" value="1"/>
</dbReference>
<dbReference type="Proteomes" id="UP000078368">
    <property type="component" value="Unassembled WGS sequence"/>
</dbReference>
<keyword evidence="8 13" id="KW-0067">ATP-binding</keyword>
<evidence type="ECO:0000256" key="8">
    <source>
        <dbReference type="ARBA" id="ARBA00022840"/>
    </source>
</evidence>
<evidence type="ECO:0000256" key="12">
    <source>
        <dbReference type="ARBA" id="ARBA00025401"/>
    </source>
</evidence>
<dbReference type="InterPro" id="IPR042174">
    <property type="entry name" value="RecF_2"/>
</dbReference>
<feature type="binding site" evidence="13">
    <location>
        <begin position="30"/>
        <end position="37"/>
    </location>
    <ligand>
        <name>ATP</name>
        <dbReference type="ChEBI" id="CHEBI:30616"/>
    </ligand>
</feature>
<dbReference type="OrthoDB" id="9803889at2"/>
<protein>
    <recommendedName>
        <fullName evidence="3 13">DNA replication and repair protein RecF</fullName>
    </recommendedName>
</protein>
<evidence type="ECO:0000256" key="3">
    <source>
        <dbReference type="ARBA" id="ARBA00020170"/>
    </source>
</evidence>
<keyword evidence="5 13" id="KW-0235">DNA replication</keyword>
<dbReference type="NCBIfam" id="TIGR00611">
    <property type="entry name" value="recf"/>
    <property type="match status" value="1"/>
</dbReference>
<dbReference type="HAMAP" id="MF_00365">
    <property type="entry name" value="RecF"/>
    <property type="match status" value="1"/>
</dbReference>
<keyword evidence="4 13" id="KW-0963">Cytoplasm</keyword>
<dbReference type="PANTHER" id="PTHR32182:SF0">
    <property type="entry name" value="DNA REPLICATION AND REPAIR PROTEIN RECF"/>
    <property type="match status" value="1"/>
</dbReference>
<keyword evidence="18" id="KW-1185">Reference proteome</keyword>
<dbReference type="GO" id="GO:0006302">
    <property type="term" value="P:double-strand break repair"/>
    <property type="evidence" value="ECO:0007669"/>
    <property type="project" value="TreeGrafter"/>
</dbReference>
<dbReference type="PROSITE" id="PS00618">
    <property type="entry name" value="RECF_2"/>
    <property type="match status" value="1"/>
</dbReference>
<keyword evidence="9 13" id="KW-0238">DNA-binding</keyword>
<dbReference type="STRING" id="1823756.A4H34_02010"/>
<evidence type="ECO:0000256" key="13">
    <source>
        <dbReference type="HAMAP-Rule" id="MF_00365"/>
    </source>
</evidence>
<name>A0A179B4M1_9ACTO</name>
<evidence type="ECO:0000256" key="5">
    <source>
        <dbReference type="ARBA" id="ARBA00022705"/>
    </source>
</evidence>
<gene>
    <name evidence="13" type="primary">recF</name>
    <name evidence="17" type="ORF">A4H34_02010</name>
</gene>
<dbReference type="GO" id="GO:0005524">
    <property type="term" value="F:ATP binding"/>
    <property type="evidence" value="ECO:0007669"/>
    <property type="project" value="UniProtKB-UniRule"/>
</dbReference>
<dbReference type="GO" id="GO:0000731">
    <property type="term" value="P:DNA synthesis involved in DNA repair"/>
    <property type="evidence" value="ECO:0007669"/>
    <property type="project" value="TreeGrafter"/>
</dbReference>
<proteinExistence type="inferred from homology"/>
<evidence type="ECO:0000256" key="2">
    <source>
        <dbReference type="ARBA" id="ARBA00008016"/>
    </source>
</evidence>
<keyword evidence="11 13" id="KW-0742">SOS response</keyword>
<sequence>MYLSDLALTDFRSYERAIVALKPGVTVLVGENGQGKTNLIEAVGYLSTLSSHRVSGDAALVRQGATAAVVQARVVRSSAPTTVEVEIYSGRANRARINRGLVRPPEIVGTVRSVLFAPEDLELVSGDPAARRSFLDRIMVQLRPRMVAVKSEYDRAARQRAALLKSAGAARRGGGSADAAALDVWDVQLAKLGARITAARAEIVARLRPRVDEFYAKVSGGRGPAEIAYRASAGRLTERANGAGGGPDFDEGTQEELRDVELNEIRLISAMAERREEEIRRGVNLVGPHRDELELALGTLPARGYASHGESWSYALALKLASWRVLCGDESGEWAEGGEPVLILDDVFAELDARRRDRLARIVEEAEQAIVTAAVGSELPAELGGRRLTVTLGNVSEEPESVSEKMTSVVKESGNVAEETRSDGEEDGGNAPVAGNGRAAEGGGDG</sequence>
<evidence type="ECO:0000313" key="18">
    <source>
        <dbReference type="Proteomes" id="UP000078368"/>
    </source>
</evidence>
<feature type="region of interest" description="Disordered" evidence="15">
    <location>
        <begin position="396"/>
        <end position="446"/>
    </location>
</feature>
<dbReference type="AlphaFoldDB" id="A0A179B4M1"/>
<dbReference type="Gene3D" id="3.40.50.300">
    <property type="entry name" value="P-loop containing nucleotide triphosphate hydrolases"/>
    <property type="match status" value="1"/>
</dbReference>
<evidence type="ECO:0000313" key="17">
    <source>
        <dbReference type="EMBL" id="OAP85984.1"/>
    </source>
</evidence>
<dbReference type="InterPro" id="IPR027417">
    <property type="entry name" value="P-loop_NTPase"/>
</dbReference>
<dbReference type="GO" id="GO:0006260">
    <property type="term" value="P:DNA replication"/>
    <property type="evidence" value="ECO:0007669"/>
    <property type="project" value="UniProtKB-UniRule"/>
</dbReference>
<evidence type="ECO:0000256" key="9">
    <source>
        <dbReference type="ARBA" id="ARBA00023125"/>
    </source>
</evidence>
<reference evidence="17 18" key="1">
    <citation type="submission" date="2016-04" db="EMBL/GenBank/DDBJ databases">
        <title>Peptidophaga gingivicola gen. nov., sp. nov., isolated from human subgingival plaque.</title>
        <authorList>
            <person name="Beall C.J."/>
            <person name="Mokrzan E.M."/>
            <person name="Griffen A.L."/>
            <person name="Leys E.J."/>
        </authorList>
    </citation>
    <scope>NUCLEOTIDE SEQUENCE [LARGE SCALE GENOMIC DNA]</scope>
    <source>
        <strain evidence="17 18">BA112</strain>
    </source>
</reference>
<keyword evidence="6 13" id="KW-0547">Nucleotide-binding</keyword>
<dbReference type="GO" id="GO:0003697">
    <property type="term" value="F:single-stranded DNA binding"/>
    <property type="evidence" value="ECO:0007669"/>
    <property type="project" value="UniProtKB-UniRule"/>
</dbReference>
<evidence type="ECO:0000256" key="15">
    <source>
        <dbReference type="SAM" id="MobiDB-lite"/>
    </source>
</evidence>
<keyword evidence="7 13" id="KW-0227">DNA damage</keyword>